<gene>
    <name evidence="1" type="ORF">ENO26_01775</name>
</gene>
<comment type="caution">
    <text evidence="1">The sequence shown here is derived from an EMBL/GenBank/DDBJ whole genome shotgun (WGS) entry which is preliminary data.</text>
</comment>
<accession>A0A7J2U275</accession>
<proteinExistence type="predicted"/>
<organism evidence="1">
    <name type="scientific">Ignisphaera aggregans</name>
    <dbReference type="NCBI Taxonomy" id="334771"/>
    <lineage>
        <taxon>Archaea</taxon>
        <taxon>Thermoproteota</taxon>
        <taxon>Thermoprotei</taxon>
        <taxon>Desulfurococcales</taxon>
        <taxon>Desulfurococcaceae</taxon>
        <taxon>Ignisphaera</taxon>
    </lineage>
</organism>
<name>A0A7J2U275_9CREN</name>
<sequence length="553" mass="60920">MHIFINNIFKNSVNQLSISAKALNTCLTGLIFRWVSVSSPSLPPEVIAKIAEDAIAAQKADISVIRERRGGRFVIPDAAPYVEATKKMAAVGPMKKEVIDLFVASVVAHYEILNEIAVDKTVVPEDDPYVEHYQTPVVLEILYELDPKFRESVEKFVKALEDNKAFLGRELIRKYGGFYGPTCVVDFGYAVGGMAGIDAAILEKLDIPKVHKEIILAAKSWGMNTSYGFGAKFITAVEAGKTLEEAVKEEIEALKKMWLEPTKMQEEVMKEAGHRSFDPATYMKKFRDRIYPYIKAAYGAGVHPANLTVVPAYGVGDVAHHISQSMYNMAKDDVVMAVMEGVTDVLDATLTKGVKEGLVKSEYDVLLAAGRSLAGATAFILELDGFTADMVVDLLVKRFHNFILKYPTRSVAAELHNVDFIDLIMRGADVIKPAPYGRDGYVLKGLKIDLSPIKRNAVLMNPQRYAYPGCAITVRFSALMRLADFPCLLTSEPVTATINTYIVALHPDKPIAPPPICKACGVSQTFLSGRCKWCWYRRGIAKEVPLTAGIEAV</sequence>
<dbReference type="EMBL" id="DSEU01000008">
    <property type="protein sequence ID" value="HEM66292.1"/>
    <property type="molecule type" value="Genomic_DNA"/>
</dbReference>
<dbReference type="AlphaFoldDB" id="A0A7J2U275"/>
<reference evidence="1" key="1">
    <citation type="journal article" date="2020" name="mSystems">
        <title>Genome- and Community-Level Interaction Insights into Carbon Utilization and Element Cycling Functions of Hydrothermarchaeota in Hydrothermal Sediment.</title>
        <authorList>
            <person name="Zhou Z."/>
            <person name="Liu Y."/>
            <person name="Xu W."/>
            <person name="Pan J."/>
            <person name="Luo Z.H."/>
            <person name="Li M."/>
        </authorList>
    </citation>
    <scope>NUCLEOTIDE SEQUENCE [LARGE SCALE GENOMIC DNA]</scope>
    <source>
        <strain evidence="1">SpSt-125</strain>
    </source>
</reference>
<dbReference type="InterPro" id="IPR018694">
    <property type="entry name" value="DUF2193"/>
</dbReference>
<protein>
    <submittedName>
        <fullName evidence="1">DUF2193 domain-containing protein</fullName>
    </submittedName>
</protein>
<dbReference type="Pfam" id="PF09959">
    <property type="entry name" value="DUF2193"/>
    <property type="match status" value="1"/>
</dbReference>
<evidence type="ECO:0000313" key="1">
    <source>
        <dbReference type="EMBL" id="HEM66292.1"/>
    </source>
</evidence>